<dbReference type="InterPro" id="IPR015422">
    <property type="entry name" value="PyrdxlP-dep_Trfase_small"/>
</dbReference>
<dbReference type="EMBL" id="JAIULA010000009">
    <property type="protein sequence ID" value="MCP0886862.1"/>
    <property type="molecule type" value="Genomic_DNA"/>
</dbReference>
<comment type="similarity">
    <text evidence="7">Belongs to the class-III pyridoxal-phosphate-dependent aminotransferase family.</text>
</comment>
<evidence type="ECO:0000313" key="8">
    <source>
        <dbReference type="EMBL" id="MCP0886862.1"/>
    </source>
</evidence>
<dbReference type="FunFam" id="3.40.640.10:FF:000004">
    <property type="entry name" value="Acetylornithine aminotransferase"/>
    <property type="match status" value="1"/>
</dbReference>
<dbReference type="NCBIfam" id="NF002325">
    <property type="entry name" value="PRK01278.1"/>
    <property type="match status" value="1"/>
</dbReference>
<dbReference type="Pfam" id="PF00202">
    <property type="entry name" value="Aminotran_3"/>
    <property type="match status" value="1"/>
</dbReference>
<reference evidence="8 9" key="1">
    <citation type="journal article" date="2023" name="Int. J. Syst. Evol. Microbiol.">
        <title>Ligilactobacillus ubinensis sp. nov., a novel species isolated from the wild ferment of a durian fruit (Durio zibethinus).</title>
        <authorList>
            <person name="Heng Y.C."/>
            <person name="Menon N."/>
            <person name="Chen B."/>
            <person name="Loo B.Z.L."/>
            <person name="Wong G.W.J."/>
            <person name="Lim A.C.H."/>
            <person name="Silvaraju S."/>
            <person name="Kittelmann S."/>
        </authorList>
    </citation>
    <scope>NUCLEOTIDE SEQUENCE [LARGE SCALE GENOMIC DNA]</scope>
    <source>
        <strain evidence="8 9">WILCCON 0076</strain>
    </source>
</reference>
<dbReference type="InterPro" id="IPR015424">
    <property type="entry name" value="PyrdxlP-dep_Trfase"/>
</dbReference>
<comment type="cofactor">
    <cofactor evidence="1">
        <name>pyridoxal 5'-phosphate</name>
        <dbReference type="ChEBI" id="CHEBI:597326"/>
    </cofactor>
</comment>
<name>A0A9X2FJN5_9LACO</name>
<keyword evidence="9" id="KW-1185">Reference proteome</keyword>
<dbReference type="PANTHER" id="PTHR11986:SF79">
    <property type="entry name" value="ACETYLORNITHINE AMINOTRANSFERASE, MITOCHONDRIAL"/>
    <property type="match status" value="1"/>
</dbReference>
<comment type="pathway">
    <text evidence="6">Amino-acid biosynthesis.</text>
</comment>
<evidence type="ECO:0000256" key="7">
    <source>
        <dbReference type="RuleBase" id="RU003560"/>
    </source>
</evidence>
<evidence type="ECO:0000256" key="5">
    <source>
        <dbReference type="ARBA" id="ARBA00022898"/>
    </source>
</evidence>
<evidence type="ECO:0000256" key="3">
    <source>
        <dbReference type="ARBA" id="ARBA00022605"/>
    </source>
</evidence>
<dbReference type="GO" id="GO:0030170">
    <property type="term" value="F:pyridoxal phosphate binding"/>
    <property type="evidence" value="ECO:0007669"/>
    <property type="project" value="InterPro"/>
</dbReference>
<dbReference type="NCBIfam" id="NF002797">
    <property type="entry name" value="PRK02936.1"/>
    <property type="match status" value="1"/>
</dbReference>
<dbReference type="PIRSF" id="PIRSF000521">
    <property type="entry name" value="Transaminase_4ab_Lys_Orn"/>
    <property type="match status" value="1"/>
</dbReference>
<dbReference type="Gene3D" id="3.40.640.10">
    <property type="entry name" value="Type I PLP-dependent aspartate aminotransferase-like (Major domain)"/>
    <property type="match status" value="1"/>
</dbReference>
<keyword evidence="5 7" id="KW-0663">Pyridoxal phosphate</keyword>
<evidence type="ECO:0000256" key="2">
    <source>
        <dbReference type="ARBA" id="ARBA00022576"/>
    </source>
</evidence>
<dbReference type="GO" id="GO:0006526">
    <property type="term" value="P:L-arginine biosynthetic process"/>
    <property type="evidence" value="ECO:0007669"/>
    <property type="project" value="UniProtKB-ARBA"/>
</dbReference>
<dbReference type="AlphaFoldDB" id="A0A9X2FJN5"/>
<dbReference type="Proteomes" id="UP001139006">
    <property type="component" value="Unassembled WGS sequence"/>
</dbReference>
<protein>
    <submittedName>
        <fullName evidence="8">Acetylornithine transaminase</fullName>
        <ecNumber evidence="8">2.6.1.11</ecNumber>
    </submittedName>
</protein>
<gene>
    <name evidence="8" type="ORF">LB941_05850</name>
</gene>
<dbReference type="CDD" id="cd00610">
    <property type="entry name" value="OAT_like"/>
    <property type="match status" value="1"/>
</dbReference>
<dbReference type="GO" id="GO:0003992">
    <property type="term" value="F:N2-acetyl-L-ornithine:2-oxoglutarate 5-aminotransferase activity"/>
    <property type="evidence" value="ECO:0007669"/>
    <property type="project" value="UniProtKB-EC"/>
</dbReference>
<keyword evidence="4 8" id="KW-0808">Transferase</keyword>
<evidence type="ECO:0000313" key="9">
    <source>
        <dbReference type="Proteomes" id="UP001139006"/>
    </source>
</evidence>
<accession>A0A9X2FJN5</accession>
<dbReference type="NCBIfam" id="TIGR00707">
    <property type="entry name" value="argD"/>
    <property type="match status" value="1"/>
</dbReference>
<dbReference type="InterPro" id="IPR050103">
    <property type="entry name" value="Class-III_PLP-dep_AT"/>
</dbReference>
<keyword evidence="2 8" id="KW-0032">Aminotransferase</keyword>
<sequence length="386" mass="42062">MMMKHVFSTYNRFPFQIVAGNGYELMDEQGNKYRDFTSGIGVCGLGYNVKELNDAVTKQLGLIWHTSNLYESQLQEEVACKLTKGKEYLVSFCNSGTEANEAALKLARKATGKKQFLAFNHSFHGRTYGSLSVTGNEEIKAGFLPLLEDVKFAAYNDFDALEEITTDLAAVILEIVQGEGGVNCGQGEWLNEVQAKCHEKGVLLIVDEVQTGMGRTGKLFAFEHFNLKPDIYTVAKGLANGIPVGAMVGKKELGEYFGPGSHGSTFAGNPLAMAAANVVLDKLNPDFLDAVEQKAEFVWHYLKQELANVDCVEDITGLGLMIGIHLDEKVKVNAVIKKLQNQGLLTLSAHGNTLRLLPPLIIPASELLAGIEVIKDVLSKCLVTEG</sequence>
<evidence type="ECO:0000256" key="4">
    <source>
        <dbReference type="ARBA" id="ARBA00022679"/>
    </source>
</evidence>
<organism evidence="8 9">
    <name type="scientific">Ligilactobacillus ubinensis</name>
    <dbReference type="NCBI Taxonomy" id="2876789"/>
    <lineage>
        <taxon>Bacteria</taxon>
        <taxon>Bacillati</taxon>
        <taxon>Bacillota</taxon>
        <taxon>Bacilli</taxon>
        <taxon>Lactobacillales</taxon>
        <taxon>Lactobacillaceae</taxon>
        <taxon>Ligilactobacillus</taxon>
    </lineage>
</organism>
<dbReference type="InterPro" id="IPR049704">
    <property type="entry name" value="Aminotrans_3_PPA_site"/>
</dbReference>
<dbReference type="Gene3D" id="3.90.1150.10">
    <property type="entry name" value="Aspartate Aminotransferase, domain 1"/>
    <property type="match status" value="1"/>
</dbReference>
<evidence type="ECO:0000256" key="6">
    <source>
        <dbReference type="ARBA" id="ARBA00029440"/>
    </source>
</evidence>
<dbReference type="SUPFAM" id="SSF53383">
    <property type="entry name" value="PLP-dependent transferases"/>
    <property type="match status" value="1"/>
</dbReference>
<dbReference type="EC" id="2.6.1.11" evidence="8"/>
<dbReference type="InterPro" id="IPR005814">
    <property type="entry name" value="Aminotrans_3"/>
</dbReference>
<comment type="caution">
    <text evidence="8">The sequence shown here is derived from an EMBL/GenBank/DDBJ whole genome shotgun (WGS) entry which is preliminary data.</text>
</comment>
<dbReference type="GO" id="GO:0042802">
    <property type="term" value="F:identical protein binding"/>
    <property type="evidence" value="ECO:0007669"/>
    <property type="project" value="TreeGrafter"/>
</dbReference>
<dbReference type="InterPro" id="IPR004636">
    <property type="entry name" value="AcOrn/SuccOrn_fam"/>
</dbReference>
<proteinExistence type="inferred from homology"/>
<dbReference type="PROSITE" id="PS00600">
    <property type="entry name" value="AA_TRANSFER_CLASS_3"/>
    <property type="match status" value="1"/>
</dbReference>
<dbReference type="PANTHER" id="PTHR11986">
    <property type="entry name" value="AMINOTRANSFERASE CLASS III"/>
    <property type="match status" value="1"/>
</dbReference>
<dbReference type="InterPro" id="IPR015421">
    <property type="entry name" value="PyrdxlP-dep_Trfase_major"/>
</dbReference>
<dbReference type="RefSeq" id="WP_253360273.1">
    <property type="nucleotide sequence ID" value="NZ_JAIULA010000009.1"/>
</dbReference>
<evidence type="ECO:0000256" key="1">
    <source>
        <dbReference type="ARBA" id="ARBA00001933"/>
    </source>
</evidence>
<keyword evidence="3" id="KW-0028">Amino-acid biosynthesis</keyword>